<comment type="caution">
    <text evidence="1">The sequence shown here is derived from an EMBL/GenBank/DDBJ whole genome shotgun (WGS) entry which is preliminary data.</text>
</comment>
<proteinExistence type="predicted"/>
<sequence length="285" mass="33206">MSVQIPGKIYPLSIKISRHFISFVNFGLFNQCSHLQLHRSFNEIIVESEKDFDERFVWDKRSEDQHAKDLKDDNDHVHKRGYMSYLSDNISIPSEFVWYDPKSKKDLFSINNSSLPYNISGTTDVLIMDKGFYKVLDFRSGIRAGFELKKNVQDSDINQAMVKLIVANIGSNHAVFMSRIETSREALAIIERALVRRSTATTTLDSNFPIEMRCNYFRMRDFQPGDVIENETNALDSFLNRPKVQFDFDDDIANMKDMFDDMTEKEITDWKVRRVLRLLENTPGN</sequence>
<keyword evidence="2" id="KW-1185">Reference proteome</keyword>
<organism evidence="1 2">
    <name type="scientific">Gigaspora margarita</name>
    <dbReference type="NCBI Taxonomy" id="4874"/>
    <lineage>
        <taxon>Eukaryota</taxon>
        <taxon>Fungi</taxon>
        <taxon>Fungi incertae sedis</taxon>
        <taxon>Mucoromycota</taxon>
        <taxon>Glomeromycotina</taxon>
        <taxon>Glomeromycetes</taxon>
        <taxon>Diversisporales</taxon>
        <taxon>Gigasporaceae</taxon>
        <taxon>Gigaspora</taxon>
    </lineage>
</organism>
<evidence type="ECO:0000313" key="2">
    <source>
        <dbReference type="Proteomes" id="UP000789901"/>
    </source>
</evidence>
<gene>
    <name evidence="1" type="ORF">GMARGA_LOCUS8987</name>
</gene>
<evidence type="ECO:0000313" key="1">
    <source>
        <dbReference type="EMBL" id="CAG8643816.1"/>
    </source>
</evidence>
<dbReference type="Proteomes" id="UP000789901">
    <property type="component" value="Unassembled WGS sequence"/>
</dbReference>
<protein>
    <submittedName>
        <fullName evidence="1">8635_t:CDS:1</fullName>
    </submittedName>
</protein>
<accession>A0ABN7URI1</accession>
<reference evidence="1 2" key="1">
    <citation type="submission" date="2021-06" db="EMBL/GenBank/DDBJ databases">
        <authorList>
            <person name="Kallberg Y."/>
            <person name="Tangrot J."/>
            <person name="Rosling A."/>
        </authorList>
    </citation>
    <scope>NUCLEOTIDE SEQUENCE [LARGE SCALE GENOMIC DNA]</scope>
    <source>
        <strain evidence="1 2">120-4 pot B 10/14</strain>
    </source>
</reference>
<name>A0ABN7URI1_GIGMA</name>
<dbReference type="EMBL" id="CAJVQB010004727">
    <property type="protein sequence ID" value="CAG8643816.1"/>
    <property type="molecule type" value="Genomic_DNA"/>
</dbReference>